<accession>A0ABT1CEU6</accession>
<protein>
    <submittedName>
        <fullName evidence="2">Uncharacterized protein</fullName>
    </submittedName>
</protein>
<sequence>MTAASEAVQPEATQPETVQPDTVTRPETVIAEASPPEIVETLTDVRAEAPVEAPSEAEPALAAQQEEKGSAYPAEALYFDANWYLAAYPDVGACGIDAVEHFMTHGYLEGRDPNGHFSVAEYIAANPDIPLTINPFLHFIMHGAAEGRPLRR</sequence>
<feature type="region of interest" description="Disordered" evidence="1">
    <location>
        <begin position="1"/>
        <end position="38"/>
    </location>
</feature>
<dbReference type="RefSeq" id="WP_252848840.1">
    <property type="nucleotide sequence ID" value="NZ_BAPW01000023.1"/>
</dbReference>
<dbReference type="Proteomes" id="UP001523401">
    <property type="component" value="Unassembled WGS sequence"/>
</dbReference>
<evidence type="ECO:0000313" key="3">
    <source>
        <dbReference type="Proteomes" id="UP001523401"/>
    </source>
</evidence>
<gene>
    <name evidence="2" type="ORF">NF685_04940</name>
</gene>
<evidence type="ECO:0000256" key="1">
    <source>
        <dbReference type="SAM" id="MobiDB-lite"/>
    </source>
</evidence>
<organism evidence="2 3">
    <name type="scientific">Asaia lannensis NBRC 102526</name>
    <dbReference type="NCBI Taxonomy" id="1307926"/>
    <lineage>
        <taxon>Bacteria</taxon>
        <taxon>Pseudomonadati</taxon>
        <taxon>Pseudomonadota</taxon>
        <taxon>Alphaproteobacteria</taxon>
        <taxon>Acetobacterales</taxon>
        <taxon>Acetobacteraceae</taxon>
        <taxon>Asaia</taxon>
    </lineage>
</organism>
<keyword evidence="3" id="KW-1185">Reference proteome</keyword>
<proteinExistence type="predicted"/>
<feature type="compositionally biased region" description="Polar residues" evidence="1">
    <location>
        <begin position="11"/>
        <end position="22"/>
    </location>
</feature>
<comment type="caution">
    <text evidence="2">The sequence shown here is derived from an EMBL/GenBank/DDBJ whole genome shotgun (WGS) entry which is preliminary data.</text>
</comment>
<reference evidence="2 3" key="1">
    <citation type="submission" date="2022-06" db="EMBL/GenBank/DDBJ databases">
        <title>Whole-genome of Asaia lannensis strain LMG 27011T.</title>
        <authorList>
            <person name="Sombolestani A."/>
        </authorList>
    </citation>
    <scope>NUCLEOTIDE SEQUENCE [LARGE SCALE GENOMIC DNA]</scope>
    <source>
        <strain evidence="2 3">NBRC 102526</strain>
    </source>
</reference>
<dbReference type="EMBL" id="JAMXQU010000003">
    <property type="protein sequence ID" value="MCO6159378.1"/>
    <property type="molecule type" value="Genomic_DNA"/>
</dbReference>
<feature type="region of interest" description="Disordered" evidence="1">
    <location>
        <begin position="48"/>
        <end position="67"/>
    </location>
</feature>
<evidence type="ECO:0000313" key="2">
    <source>
        <dbReference type="EMBL" id="MCO6159378.1"/>
    </source>
</evidence>
<feature type="compositionally biased region" description="Low complexity" evidence="1">
    <location>
        <begin position="50"/>
        <end position="64"/>
    </location>
</feature>
<name>A0ABT1CEU6_9PROT</name>